<dbReference type="PROSITE" id="PS51892">
    <property type="entry name" value="SUBTILASE"/>
    <property type="match status" value="1"/>
</dbReference>
<name>A0A5M6CVR5_9BACT</name>
<evidence type="ECO:0000256" key="2">
    <source>
        <dbReference type="ARBA" id="ARBA00022670"/>
    </source>
</evidence>
<proteinExistence type="inferred from homology"/>
<dbReference type="CDD" id="cd07478">
    <property type="entry name" value="Peptidases_S8_CspA-like"/>
    <property type="match status" value="1"/>
</dbReference>
<evidence type="ECO:0000256" key="6">
    <source>
        <dbReference type="PROSITE-ProRule" id="PRU01240"/>
    </source>
</evidence>
<dbReference type="InterPro" id="IPR036852">
    <property type="entry name" value="Peptidase_S8/S53_dom_sf"/>
</dbReference>
<feature type="region of interest" description="Disordered" evidence="7">
    <location>
        <begin position="486"/>
        <end position="519"/>
    </location>
</feature>
<dbReference type="InterPro" id="IPR050131">
    <property type="entry name" value="Peptidase_S8_subtilisin-like"/>
</dbReference>
<dbReference type="InterPro" id="IPR000209">
    <property type="entry name" value="Peptidase_S8/S53_dom"/>
</dbReference>
<feature type="region of interest" description="Disordered" evidence="7">
    <location>
        <begin position="596"/>
        <end position="641"/>
    </location>
</feature>
<feature type="compositionally biased region" description="Basic residues" evidence="7">
    <location>
        <begin position="621"/>
        <end position="641"/>
    </location>
</feature>
<accession>A0A5M6CVR5</accession>
<keyword evidence="10" id="KW-1185">Reference proteome</keyword>
<dbReference type="PANTHER" id="PTHR43806">
    <property type="entry name" value="PEPTIDASE S8"/>
    <property type="match status" value="1"/>
</dbReference>
<dbReference type="PRINTS" id="PR00723">
    <property type="entry name" value="SUBTILISIN"/>
</dbReference>
<dbReference type="Gene3D" id="2.60.120.1290">
    <property type="match status" value="1"/>
</dbReference>
<dbReference type="PANTHER" id="PTHR43806:SF11">
    <property type="entry name" value="CEREVISIN-RELATED"/>
    <property type="match status" value="1"/>
</dbReference>
<comment type="similarity">
    <text evidence="1 6">Belongs to the peptidase S8 family.</text>
</comment>
<sequence length="641" mass="68184">MDPHLQKLVAQYRTGTIRRATVSTSSNEVSVIARVSDVEKWEELSEVRVGATINQDDGADAVVTGRLPISRLGYVRTLPFVKSLKAARPLFANLSATTDELNSRPHELPGDLQSAGTGRGTVVGVVDYGCDFAHQNFRSADGSTRLLAIWDQSGPDSNDSPFGYGRVHDSEQINAALQSSDPYTTLGYGPTRDLFLASPGTHGTHVMDIAAGNGNGTGVPGVAPEADLVFVDVSHSDLAFSGGQVVGQSFGDSTRLLEALKFIFDLAGDRPCVINVSLGTNGGPHDGTTLVEDGIDRLVSQKPNRAVTIAASNSYADGIHAAGTVRADSSVTLTWQVATSDSSHNELEIWYSGSDRFEAEIIAPDGTLLGRITPGGQPLSLAVSNRMVVFASNRLDDPNNHDNMIGVFLEKSFPGWDPAGDWQIRLLGTQISEGAFHAWVERDNVSPSRFAPPHDSSHTIGSISCGQKSIVVGSYDAHKSSRPLSFFSSAGPTRDGRQKPELAAPGHSVLAAHSRSGDRAVRKSGTSMAAPAVAGVCSLVFSEAAERNLDLSIDQLRTILEDACRRNPPFGTSWDDRYGHGRLSARRAIEAVVEIDGANGPATSRSKKKSGKSASTSRKTSQNKKSAKGKSRRRTSKATGR</sequence>
<organism evidence="9 10">
    <name type="scientific">Roseiconus nitratireducens</name>
    <dbReference type="NCBI Taxonomy" id="2605748"/>
    <lineage>
        <taxon>Bacteria</taxon>
        <taxon>Pseudomonadati</taxon>
        <taxon>Planctomycetota</taxon>
        <taxon>Planctomycetia</taxon>
        <taxon>Pirellulales</taxon>
        <taxon>Pirellulaceae</taxon>
        <taxon>Roseiconus</taxon>
    </lineage>
</organism>
<feature type="active site" description="Charge relay system" evidence="5 6">
    <location>
        <position position="527"/>
    </location>
</feature>
<reference evidence="9 10" key="1">
    <citation type="submission" date="2019-08" db="EMBL/GenBank/DDBJ databases">
        <authorList>
            <person name="Dhanesh K."/>
            <person name="Kumar G."/>
            <person name="Sasikala C."/>
            <person name="Venkata Ramana C."/>
        </authorList>
    </citation>
    <scope>NUCLEOTIDE SEQUENCE [LARGE SCALE GENOMIC DNA]</scope>
    <source>
        <strain evidence="9 10">JC645</strain>
    </source>
</reference>
<dbReference type="InterPro" id="IPR023828">
    <property type="entry name" value="Peptidase_S8_Ser-AS"/>
</dbReference>
<evidence type="ECO:0000259" key="8">
    <source>
        <dbReference type="Pfam" id="PF00082"/>
    </source>
</evidence>
<dbReference type="Pfam" id="PF00082">
    <property type="entry name" value="Peptidase_S8"/>
    <property type="match status" value="2"/>
</dbReference>
<dbReference type="Proteomes" id="UP000324479">
    <property type="component" value="Unassembled WGS sequence"/>
</dbReference>
<dbReference type="Gene3D" id="3.40.50.200">
    <property type="entry name" value="Peptidase S8/S53 domain"/>
    <property type="match status" value="1"/>
</dbReference>
<feature type="domain" description="Peptidase S8/S53" evidence="8">
    <location>
        <begin position="462"/>
        <end position="581"/>
    </location>
</feature>
<evidence type="ECO:0000256" key="3">
    <source>
        <dbReference type="ARBA" id="ARBA00022801"/>
    </source>
</evidence>
<dbReference type="GO" id="GO:0004252">
    <property type="term" value="F:serine-type endopeptidase activity"/>
    <property type="evidence" value="ECO:0007669"/>
    <property type="project" value="UniProtKB-UniRule"/>
</dbReference>
<gene>
    <name evidence="9" type="ORF">FYK55_25790</name>
</gene>
<feature type="active site" description="Charge relay system" evidence="5 6">
    <location>
        <position position="127"/>
    </location>
</feature>
<evidence type="ECO:0000256" key="5">
    <source>
        <dbReference type="PIRSR" id="PIRSR615500-1"/>
    </source>
</evidence>
<dbReference type="InterPro" id="IPR034045">
    <property type="entry name" value="Pep_S8_CspA-like"/>
</dbReference>
<keyword evidence="3 6" id="KW-0378">Hydrolase</keyword>
<dbReference type="InterPro" id="IPR015500">
    <property type="entry name" value="Peptidase_S8_subtilisin-rel"/>
</dbReference>
<dbReference type="PROSITE" id="PS00138">
    <property type="entry name" value="SUBTILASE_SER"/>
    <property type="match status" value="1"/>
</dbReference>
<evidence type="ECO:0000256" key="4">
    <source>
        <dbReference type="ARBA" id="ARBA00022825"/>
    </source>
</evidence>
<feature type="active site" description="Charge relay system" evidence="5 6">
    <location>
        <position position="202"/>
    </location>
</feature>
<keyword evidence="4 6" id="KW-0720">Serine protease</keyword>
<evidence type="ECO:0000313" key="9">
    <source>
        <dbReference type="EMBL" id="KAA5539026.1"/>
    </source>
</evidence>
<dbReference type="AlphaFoldDB" id="A0A5M6CVR5"/>
<comment type="caution">
    <text evidence="9">The sequence shown here is derived from an EMBL/GenBank/DDBJ whole genome shotgun (WGS) entry which is preliminary data.</text>
</comment>
<protein>
    <submittedName>
        <fullName evidence="9">S8 family peptidase</fullName>
    </submittedName>
</protein>
<dbReference type="EMBL" id="VWOX01000023">
    <property type="protein sequence ID" value="KAA5539026.1"/>
    <property type="molecule type" value="Genomic_DNA"/>
</dbReference>
<evidence type="ECO:0000256" key="1">
    <source>
        <dbReference type="ARBA" id="ARBA00011073"/>
    </source>
</evidence>
<feature type="domain" description="Peptidase S8/S53" evidence="8">
    <location>
        <begin position="118"/>
        <end position="344"/>
    </location>
</feature>
<evidence type="ECO:0000313" key="10">
    <source>
        <dbReference type="Proteomes" id="UP000324479"/>
    </source>
</evidence>
<dbReference type="GO" id="GO:0006508">
    <property type="term" value="P:proteolysis"/>
    <property type="evidence" value="ECO:0007669"/>
    <property type="project" value="UniProtKB-KW"/>
</dbReference>
<evidence type="ECO:0000256" key="7">
    <source>
        <dbReference type="SAM" id="MobiDB-lite"/>
    </source>
</evidence>
<dbReference type="SUPFAM" id="SSF52743">
    <property type="entry name" value="Subtilisin-like"/>
    <property type="match status" value="1"/>
</dbReference>
<keyword evidence="2 6" id="KW-0645">Protease</keyword>